<evidence type="ECO:0000256" key="1">
    <source>
        <dbReference type="ARBA" id="ARBA00004383"/>
    </source>
</evidence>
<dbReference type="InterPro" id="IPR006260">
    <property type="entry name" value="TonB/TolA_C"/>
</dbReference>
<sequence>MMNAALPQLVPQAAGASSQGRLGPALCLAIAAHLALILGVGFSLQPPSQPSKTLEITLATFKSDKKPEEADFIAQENQQGSGTQEKKTAPRTNQQALFQDNEIRKVTPPAAPPEAIKPEPSRTVVTSQARQRDKVPIEPAQAHPKQASRPAPIFDSSRLSAEISSLEAELAQDIERYAKRPRVSRQNSAATMRDISAWYRDEWRKKVERIGNLNYPEEARRNQIYGHLRLLVTVNRDGTVAELQILESSGKPVLDSAAIRIVRLAAPFAPFIGELAKRYDQVEIIRTWRFEGGDRLSSK</sequence>
<dbReference type="EMBL" id="JACHXI010000010">
    <property type="protein sequence ID" value="MBB3103866.1"/>
    <property type="molecule type" value="Genomic_DNA"/>
</dbReference>
<keyword evidence="3" id="KW-0813">Transport</keyword>
<evidence type="ECO:0000313" key="13">
    <source>
        <dbReference type="Proteomes" id="UP000549250"/>
    </source>
</evidence>
<dbReference type="GO" id="GO:0055085">
    <property type="term" value="P:transmembrane transport"/>
    <property type="evidence" value="ECO:0007669"/>
    <property type="project" value="InterPro"/>
</dbReference>
<reference evidence="12 13" key="1">
    <citation type="submission" date="2020-08" db="EMBL/GenBank/DDBJ databases">
        <title>Genomic Encyclopedia of Type Strains, Phase III (KMG-III): the genomes of soil and plant-associated and newly described type strains.</title>
        <authorList>
            <person name="Whitman W."/>
        </authorList>
    </citation>
    <scope>NUCLEOTIDE SEQUENCE [LARGE SCALE GENOMIC DNA]</scope>
    <source>
        <strain evidence="12 13">CECT 4462</strain>
    </source>
</reference>
<dbReference type="PROSITE" id="PS52015">
    <property type="entry name" value="TONB_CTD"/>
    <property type="match status" value="1"/>
</dbReference>
<keyword evidence="5" id="KW-0997">Cell inner membrane</keyword>
<evidence type="ECO:0000256" key="7">
    <source>
        <dbReference type="ARBA" id="ARBA00022927"/>
    </source>
</evidence>
<keyword evidence="13" id="KW-1185">Reference proteome</keyword>
<evidence type="ECO:0000256" key="6">
    <source>
        <dbReference type="ARBA" id="ARBA00022692"/>
    </source>
</evidence>
<dbReference type="PANTHER" id="PTHR33446">
    <property type="entry name" value="PROTEIN TONB-RELATED"/>
    <property type="match status" value="1"/>
</dbReference>
<dbReference type="PANTHER" id="PTHR33446:SF11">
    <property type="entry name" value="TONB3"/>
    <property type="match status" value="1"/>
</dbReference>
<evidence type="ECO:0000256" key="3">
    <source>
        <dbReference type="ARBA" id="ARBA00022448"/>
    </source>
</evidence>
<evidence type="ECO:0000256" key="2">
    <source>
        <dbReference type="ARBA" id="ARBA00006555"/>
    </source>
</evidence>
<name>A0A839T5V9_AZOMA</name>
<gene>
    <name evidence="12" type="ORF">FHR87_002276</name>
</gene>
<accession>A0A839T5V9</accession>
<keyword evidence="7" id="KW-0653">Protein transport</keyword>
<dbReference type="AlphaFoldDB" id="A0A839T5V9"/>
<comment type="similarity">
    <text evidence="2">Belongs to the TonB family.</text>
</comment>
<keyword evidence="9" id="KW-0472">Membrane</keyword>
<feature type="domain" description="TonB C-terminal" evidence="11">
    <location>
        <begin position="200"/>
        <end position="297"/>
    </location>
</feature>
<keyword evidence="4" id="KW-1003">Cell membrane</keyword>
<comment type="subcellular location">
    <subcellularLocation>
        <location evidence="1">Cell inner membrane</location>
        <topology evidence="1">Single-pass membrane protein</topology>
        <orientation evidence="1">Periplasmic side</orientation>
    </subcellularLocation>
</comment>
<keyword evidence="8" id="KW-1133">Transmembrane helix</keyword>
<evidence type="ECO:0000313" key="12">
    <source>
        <dbReference type="EMBL" id="MBB3103866.1"/>
    </source>
</evidence>
<proteinExistence type="inferred from homology"/>
<evidence type="ECO:0000256" key="4">
    <source>
        <dbReference type="ARBA" id="ARBA00022475"/>
    </source>
</evidence>
<dbReference type="InterPro" id="IPR051045">
    <property type="entry name" value="TonB-dependent_transducer"/>
</dbReference>
<feature type="region of interest" description="Disordered" evidence="10">
    <location>
        <begin position="75"/>
        <end position="152"/>
    </location>
</feature>
<dbReference type="GO" id="GO:0031992">
    <property type="term" value="F:energy transducer activity"/>
    <property type="evidence" value="ECO:0007669"/>
    <property type="project" value="TreeGrafter"/>
</dbReference>
<dbReference type="Gene3D" id="3.30.1150.10">
    <property type="match status" value="1"/>
</dbReference>
<comment type="caution">
    <text evidence="12">The sequence shown here is derived from an EMBL/GenBank/DDBJ whole genome shotgun (WGS) entry which is preliminary data.</text>
</comment>
<evidence type="ECO:0000259" key="11">
    <source>
        <dbReference type="PROSITE" id="PS52015"/>
    </source>
</evidence>
<dbReference type="GO" id="GO:0015031">
    <property type="term" value="P:protein transport"/>
    <property type="evidence" value="ECO:0007669"/>
    <property type="project" value="UniProtKB-KW"/>
</dbReference>
<dbReference type="InterPro" id="IPR037682">
    <property type="entry name" value="TonB_C"/>
</dbReference>
<evidence type="ECO:0000256" key="9">
    <source>
        <dbReference type="ARBA" id="ARBA00023136"/>
    </source>
</evidence>
<dbReference type="Pfam" id="PF03544">
    <property type="entry name" value="TonB_C"/>
    <property type="match status" value="1"/>
</dbReference>
<evidence type="ECO:0000256" key="5">
    <source>
        <dbReference type="ARBA" id="ARBA00022519"/>
    </source>
</evidence>
<protein>
    <submittedName>
        <fullName evidence="12">Protein TonB</fullName>
    </submittedName>
</protein>
<dbReference type="SUPFAM" id="SSF74653">
    <property type="entry name" value="TolA/TonB C-terminal domain"/>
    <property type="match status" value="1"/>
</dbReference>
<dbReference type="GO" id="GO:0098797">
    <property type="term" value="C:plasma membrane protein complex"/>
    <property type="evidence" value="ECO:0007669"/>
    <property type="project" value="TreeGrafter"/>
</dbReference>
<evidence type="ECO:0000256" key="8">
    <source>
        <dbReference type="ARBA" id="ARBA00022989"/>
    </source>
</evidence>
<dbReference type="Proteomes" id="UP000549250">
    <property type="component" value="Unassembled WGS sequence"/>
</dbReference>
<evidence type="ECO:0000256" key="10">
    <source>
        <dbReference type="SAM" id="MobiDB-lite"/>
    </source>
</evidence>
<dbReference type="NCBIfam" id="TIGR01352">
    <property type="entry name" value="tonB_Cterm"/>
    <property type="match status" value="1"/>
</dbReference>
<keyword evidence="6" id="KW-0812">Transmembrane</keyword>
<organism evidence="12 13">
    <name type="scientific">Azomonas macrocytogenes</name>
    <name type="common">Azotobacter macrocytogenes</name>
    <dbReference type="NCBI Taxonomy" id="69962"/>
    <lineage>
        <taxon>Bacteria</taxon>
        <taxon>Pseudomonadati</taxon>
        <taxon>Pseudomonadota</taxon>
        <taxon>Gammaproteobacteria</taxon>
        <taxon>Pseudomonadales</taxon>
        <taxon>Pseudomonadaceae</taxon>
        <taxon>Azomonas</taxon>
    </lineage>
</organism>